<comment type="subcellular location">
    <subcellularLocation>
        <location evidence="5">Cytoplasm</location>
    </subcellularLocation>
</comment>
<keyword evidence="1 5" id="KW-0963">Cytoplasm</keyword>
<evidence type="ECO:0000256" key="4">
    <source>
        <dbReference type="ARBA" id="ARBA00022785"/>
    </source>
</evidence>
<dbReference type="EC" id="2.4.99.17" evidence="5"/>
<keyword evidence="6" id="KW-0413">Isomerase</keyword>
<evidence type="ECO:0000256" key="2">
    <source>
        <dbReference type="ARBA" id="ARBA00022679"/>
    </source>
</evidence>
<dbReference type="InterPro" id="IPR042119">
    <property type="entry name" value="QueA_dom2"/>
</dbReference>
<dbReference type="InterPro" id="IPR003699">
    <property type="entry name" value="QueA"/>
</dbReference>
<gene>
    <name evidence="5" type="primary">queA</name>
    <name evidence="6" type="ORF">A2803_00455</name>
</gene>
<evidence type="ECO:0000256" key="3">
    <source>
        <dbReference type="ARBA" id="ARBA00022691"/>
    </source>
</evidence>
<protein>
    <recommendedName>
        <fullName evidence="5">S-adenosylmethionine:tRNA ribosyltransferase-isomerase</fullName>
        <ecNumber evidence="5">2.4.99.17</ecNumber>
    </recommendedName>
    <alternativeName>
        <fullName evidence="5">Queuosine biosynthesis protein QueA</fullName>
    </alternativeName>
</protein>
<reference evidence="6 7" key="1">
    <citation type="journal article" date="2016" name="Nat. Commun.">
        <title>Thousands of microbial genomes shed light on interconnected biogeochemical processes in an aquifer system.</title>
        <authorList>
            <person name="Anantharaman K."/>
            <person name="Brown C.T."/>
            <person name="Hug L.A."/>
            <person name="Sharon I."/>
            <person name="Castelle C.J."/>
            <person name="Probst A.J."/>
            <person name="Thomas B.C."/>
            <person name="Singh A."/>
            <person name="Wilkins M.J."/>
            <person name="Karaoz U."/>
            <person name="Brodie E.L."/>
            <person name="Williams K.H."/>
            <person name="Hubbard S.S."/>
            <person name="Banfield J.F."/>
        </authorList>
    </citation>
    <scope>NUCLEOTIDE SEQUENCE [LARGE SCALE GENOMIC DNA]</scope>
</reference>
<dbReference type="Pfam" id="PF02547">
    <property type="entry name" value="Queuosine_synth"/>
    <property type="match status" value="1"/>
</dbReference>
<evidence type="ECO:0000256" key="1">
    <source>
        <dbReference type="ARBA" id="ARBA00022490"/>
    </source>
</evidence>
<accession>A0A1F7YWH0</accession>
<keyword evidence="4 5" id="KW-0671">Queuosine biosynthesis</keyword>
<dbReference type="InterPro" id="IPR042118">
    <property type="entry name" value="QueA_dom1"/>
</dbReference>
<keyword evidence="2 5" id="KW-0808">Transferase</keyword>
<dbReference type="NCBIfam" id="TIGR00113">
    <property type="entry name" value="queA"/>
    <property type="match status" value="1"/>
</dbReference>
<comment type="catalytic activity">
    <reaction evidence="5">
        <text>7-aminomethyl-7-carbaguanosine(34) in tRNA + S-adenosyl-L-methionine = epoxyqueuosine(34) in tRNA + adenine + L-methionine + 2 H(+)</text>
        <dbReference type="Rhea" id="RHEA:32155"/>
        <dbReference type="Rhea" id="RHEA-COMP:10342"/>
        <dbReference type="Rhea" id="RHEA-COMP:18582"/>
        <dbReference type="ChEBI" id="CHEBI:15378"/>
        <dbReference type="ChEBI" id="CHEBI:16708"/>
        <dbReference type="ChEBI" id="CHEBI:57844"/>
        <dbReference type="ChEBI" id="CHEBI:59789"/>
        <dbReference type="ChEBI" id="CHEBI:82833"/>
        <dbReference type="ChEBI" id="CHEBI:194443"/>
        <dbReference type="EC" id="2.4.99.17"/>
    </reaction>
</comment>
<dbReference type="PANTHER" id="PTHR30307">
    <property type="entry name" value="S-ADENOSYLMETHIONINE:TRNA RIBOSYLTRANSFERASE-ISOMERASE"/>
    <property type="match status" value="1"/>
</dbReference>
<comment type="subunit">
    <text evidence="5">Monomer.</text>
</comment>
<proteinExistence type="inferred from homology"/>
<dbReference type="GO" id="GO:0005737">
    <property type="term" value="C:cytoplasm"/>
    <property type="evidence" value="ECO:0007669"/>
    <property type="project" value="UniProtKB-SubCell"/>
</dbReference>
<dbReference type="Proteomes" id="UP000178870">
    <property type="component" value="Unassembled WGS sequence"/>
</dbReference>
<dbReference type="Gene3D" id="3.40.1780.10">
    <property type="entry name" value="QueA-like"/>
    <property type="match status" value="1"/>
</dbReference>
<comment type="caution">
    <text evidence="6">The sequence shown here is derived from an EMBL/GenBank/DDBJ whole genome shotgun (WGS) entry which is preliminary data.</text>
</comment>
<dbReference type="EMBL" id="MGGP01000023">
    <property type="protein sequence ID" value="OGM31617.1"/>
    <property type="molecule type" value="Genomic_DNA"/>
</dbReference>
<dbReference type="InterPro" id="IPR036100">
    <property type="entry name" value="QueA_sf"/>
</dbReference>
<evidence type="ECO:0000256" key="5">
    <source>
        <dbReference type="HAMAP-Rule" id="MF_00113"/>
    </source>
</evidence>
<keyword evidence="3 5" id="KW-0949">S-adenosyl-L-methionine</keyword>
<dbReference type="AlphaFoldDB" id="A0A1F7YWH0"/>
<dbReference type="PANTHER" id="PTHR30307:SF0">
    <property type="entry name" value="S-ADENOSYLMETHIONINE:TRNA RIBOSYLTRANSFERASE-ISOMERASE"/>
    <property type="match status" value="1"/>
</dbReference>
<dbReference type="GO" id="GO:0051075">
    <property type="term" value="F:S-adenosylmethionine:tRNA ribosyltransferase-isomerase activity"/>
    <property type="evidence" value="ECO:0007669"/>
    <property type="project" value="UniProtKB-EC"/>
</dbReference>
<evidence type="ECO:0000313" key="6">
    <source>
        <dbReference type="EMBL" id="OGM31617.1"/>
    </source>
</evidence>
<dbReference type="SUPFAM" id="SSF111337">
    <property type="entry name" value="QueA-like"/>
    <property type="match status" value="1"/>
</dbReference>
<dbReference type="UniPathway" id="UPA00392"/>
<comment type="similarity">
    <text evidence="5">Belongs to the QueA family.</text>
</comment>
<dbReference type="GO" id="GO:0008616">
    <property type="term" value="P:tRNA queuosine(34) biosynthetic process"/>
    <property type="evidence" value="ECO:0007669"/>
    <property type="project" value="UniProtKB-UniRule"/>
</dbReference>
<sequence length="347" mass="39045">MKRSRFEYSLPKNFIANAPANPRDHSRLLVLDRVTASIQHKHFYDLSDIVSSTDVLVMNNTKVFPARVFGKRTTGGAVEVLFLKELENNIWEILGKNLPKIGEQIIFSNFYAKVIKKGLHTAKIRVFTGGKRLLDLLILEGKTPIPPYITAKLPEKSLRAKYQTVYAGVVGSVAAPTAGLHFTRKLLAKLKQKGVMMQYVTLHVGPGTFSPIKETDITKHKMHSEYYSVSKETVRALNNAKKHSKRIVAVGTTTARVLETISKNKKLSGNTDIFIYPEYKFNFVDALITNFHLPHSTLLALVSAFVSKPNTNEDFTDFKSSLIGKAYQEAIRKEYRFYSFGDAMLIA</sequence>
<name>A0A1F7YWH0_9BACT</name>
<dbReference type="HAMAP" id="MF_00113">
    <property type="entry name" value="QueA"/>
    <property type="match status" value="1"/>
</dbReference>
<evidence type="ECO:0000313" key="7">
    <source>
        <dbReference type="Proteomes" id="UP000178870"/>
    </source>
</evidence>
<dbReference type="Gene3D" id="2.40.10.240">
    <property type="entry name" value="QueA-like"/>
    <property type="match status" value="1"/>
</dbReference>
<comment type="function">
    <text evidence="5">Transfers and isomerizes the ribose moiety from AdoMet to the 7-aminomethyl group of 7-deazaguanine (preQ1-tRNA) to give epoxyqueuosine (oQ-tRNA).</text>
</comment>
<comment type="pathway">
    <text evidence="5">tRNA modification; tRNA-queuosine biosynthesis.</text>
</comment>
<organism evidence="6 7">
    <name type="scientific">Candidatus Woesebacteria bacterium RIFCSPHIGHO2_01_FULL_44_21</name>
    <dbReference type="NCBI Taxonomy" id="1802503"/>
    <lineage>
        <taxon>Bacteria</taxon>
        <taxon>Candidatus Woeseibacteriota</taxon>
    </lineage>
</organism>
<dbReference type="NCBIfam" id="NF001140">
    <property type="entry name" value="PRK00147.1"/>
    <property type="match status" value="1"/>
</dbReference>